<dbReference type="InterPro" id="IPR029058">
    <property type="entry name" value="AB_hydrolase_fold"/>
</dbReference>
<evidence type="ECO:0000313" key="3">
    <source>
        <dbReference type="EMBL" id="RMA43064.1"/>
    </source>
</evidence>
<evidence type="ECO:0000256" key="1">
    <source>
        <dbReference type="ARBA" id="ARBA00022801"/>
    </source>
</evidence>
<name>A0A3L9Y2J3_9RHOB</name>
<dbReference type="GO" id="GO:0016787">
    <property type="term" value="F:hydrolase activity"/>
    <property type="evidence" value="ECO:0007669"/>
    <property type="project" value="UniProtKB-KW"/>
</dbReference>
<accession>A0A3L9Y2J3</accession>
<dbReference type="InterPro" id="IPR049492">
    <property type="entry name" value="BD-FAE-like_dom"/>
</dbReference>
<evidence type="ECO:0000259" key="2">
    <source>
        <dbReference type="Pfam" id="PF20434"/>
    </source>
</evidence>
<dbReference type="OrthoDB" id="9771666at2"/>
<proteinExistence type="predicted"/>
<evidence type="ECO:0000313" key="4">
    <source>
        <dbReference type="Proteomes" id="UP000281343"/>
    </source>
</evidence>
<protein>
    <submittedName>
        <fullName evidence="3">Alpha/beta hydrolase</fullName>
    </submittedName>
</protein>
<dbReference type="AlphaFoldDB" id="A0A3L9Y2J3"/>
<dbReference type="EMBL" id="RCNT01000002">
    <property type="protein sequence ID" value="RMA43064.1"/>
    <property type="molecule type" value="Genomic_DNA"/>
</dbReference>
<keyword evidence="1 3" id="KW-0378">Hydrolase</keyword>
<sequence>MIDWTDAFDNSSYVRGSDKLADLWSDAASAYRDRAVPAGRARLDIPYGPGPRNRFDLFSPGTEPKGLIVFIHGGYWKALDKSFWSHMAAGPLSHGWAMAIPSYTLAPEARISDITREIGAAITAAAGEVPGPIRIIGHSAGGHLVSRMLCRSGPLDSPVLDRLEGVISVSGIHDLRPLLQADMNETLRLSEAEAVAESPALQDPYETIPICFWVGAAERPELVRQTRLIGEIWGAKGADTSEVYEPGQDHFSVISALADAESRLLTTLTAPKKVTP</sequence>
<dbReference type="SUPFAM" id="SSF53474">
    <property type="entry name" value="alpha/beta-Hydrolases"/>
    <property type="match status" value="1"/>
</dbReference>
<dbReference type="Proteomes" id="UP000281343">
    <property type="component" value="Unassembled WGS sequence"/>
</dbReference>
<organism evidence="3 4">
    <name type="scientific">Rhodophyticola porphyridii</name>
    <dbReference type="NCBI Taxonomy" id="1852017"/>
    <lineage>
        <taxon>Bacteria</taxon>
        <taxon>Pseudomonadati</taxon>
        <taxon>Pseudomonadota</taxon>
        <taxon>Alphaproteobacteria</taxon>
        <taxon>Rhodobacterales</taxon>
        <taxon>Roseobacteraceae</taxon>
        <taxon>Rhodophyticola</taxon>
    </lineage>
</organism>
<reference evidence="3 4" key="1">
    <citation type="submission" date="2018-10" db="EMBL/GenBank/DDBJ databases">
        <authorList>
            <person name="Jung H.S."/>
            <person name="Jeon C.O."/>
        </authorList>
    </citation>
    <scope>NUCLEOTIDE SEQUENCE [LARGE SCALE GENOMIC DNA]</scope>
    <source>
        <strain evidence="3 4">MA-7-27</strain>
    </source>
</reference>
<feature type="domain" description="BD-FAE-like" evidence="2">
    <location>
        <begin position="62"/>
        <end position="190"/>
    </location>
</feature>
<dbReference type="Pfam" id="PF20434">
    <property type="entry name" value="BD-FAE"/>
    <property type="match status" value="1"/>
</dbReference>
<dbReference type="RefSeq" id="WP_121897000.1">
    <property type="nucleotide sequence ID" value="NZ_RCNT01000002.1"/>
</dbReference>
<gene>
    <name evidence="3" type="ORF">D9R08_05370</name>
</gene>
<dbReference type="InterPro" id="IPR050300">
    <property type="entry name" value="GDXG_lipolytic_enzyme"/>
</dbReference>
<comment type="caution">
    <text evidence="3">The sequence shown here is derived from an EMBL/GenBank/DDBJ whole genome shotgun (WGS) entry which is preliminary data.</text>
</comment>
<dbReference type="Gene3D" id="3.40.50.1820">
    <property type="entry name" value="alpha/beta hydrolase"/>
    <property type="match status" value="1"/>
</dbReference>
<dbReference type="PANTHER" id="PTHR48081">
    <property type="entry name" value="AB HYDROLASE SUPERFAMILY PROTEIN C4A8.06C"/>
    <property type="match status" value="1"/>
</dbReference>
<dbReference type="PANTHER" id="PTHR48081:SF33">
    <property type="entry name" value="KYNURENINE FORMAMIDASE"/>
    <property type="match status" value="1"/>
</dbReference>
<keyword evidence="4" id="KW-1185">Reference proteome</keyword>